<reference evidence="3" key="1">
    <citation type="submission" date="2021-05" db="EMBL/GenBank/DDBJ databases">
        <authorList>
            <person name="Khan N."/>
        </authorList>
    </citation>
    <scope>NUCLEOTIDE SEQUENCE</scope>
</reference>
<sequence>MVGVPKSKGCLLCLQRSVKCDEERPTCAQCRRGGRTCPGYDRPMKFVDEGNKVKARLATKNGRRLAVNQSAPRRKDQPTVDKTIQQWDAKKGQVIVDQLELKALKQPSALKHKETRYFLPWAYFARVFGDVSALRNAEMSYACAVKNLALALGDPKQHLASNVLCASILLGHYETFVNVNHAWIRHAGRAARLMQLRGPGRWYDSAFEYSMFLTSRGAIIAEALASGNPCILESKGWQKIPDGLIEFPLLPKASDMHHEIFGYFAAIPGLQSRLRRLNDDGSDETRASLLASAQRLYQDMRLWYGRFVALDEGLRKPRVVSPVAKGYPFHSQYIYRDIPLGSTITTYYAYLILVKQAIDTLQPNNNESLEESELASAICMSLDYCLHAGYCGTQTMRFSLPIALAILPTQHHQWINNWIDKFSAIMGATMIQPLYS</sequence>
<proteinExistence type="predicted"/>
<dbReference type="GO" id="GO:0008270">
    <property type="term" value="F:zinc ion binding"/>
    <property type="evidence" value="ECO:0007669"/>
    <property type="project" value="InterPro"/>
</dbReference>
<name>A0A8J2NBN8_FUSEQ</name>
<evidence type="ECO:0000313" key="4">
    <source>
        <dbReference type="Proteomes" id="UP000693738"/>
    </source>
</evidence>
<dbReference type="AlphaFoldDB" id="A0A8J2NBN8"/>
<evidence type="ECO:0000313" key="3">
    <source>
        <dbReference type="EMBL" id="CAG7558263.1"/>
    </source>
</evidence>
<dbReference type="InterPro" id="IPR021858">
    <property type="entry name" value="Fun_TF"/>
</dbReference>
<evidence type="ECO:0000259" key="2">
    <source>
        <dbReference type="PROSITE" id="PS50048"/>
    </source>
</evidence>
<dbReference type="PANTHER" id="PTHR38111:SF6">
    <property type="entry name" value="FINGER DOMAIN PROTEIN, PUTATIVE (AFU_ORTHOLOGUE AFUA_8G01940)-RELATED"/>
    <property type="match status" value="1"/>
</dbReference>
<dbReference type="PANTHER" id="PTHR38111">
    <property type="entry name" value="ZN(2)-C6 FUNGAL-TYPE DOMAIN-CONTAINING PROTEIN-RELATED"/>
    <property type="match status" value="1"/>
</dbReference>
<dbReference type="InterPro" id="IPR053178">
    <property type="entry name" value="Osmoadaptation_assoc"/>
</dbReference>
<comment type="caution">
    <text evidence="3">The sequence shown here is derived from an EMBL/GenBank/DDBJ whole genome shotgun (WGS) entry which is preliminary data.</text>
</comment>
<protein>
    <recommendedName>
        <fullName evidence="2">Zn(2)-C6 fungal-type domain-containing protein</fullName>
    </recommendedName>
</protein>
<dbReference type="Pfam" id="PF11951">
    <property type="entry name" value="Fungal_trans_2"/>
    <property type="match status" value="1"/>
</dbReference>
<keyword evidence="1" id="KW-0539">Nucleus</keyword>
<dbReference type="InterPro" id="IPR001138">
    <property type="entry name" value="Zn2Cys6_DnaBD"/>
</dbReference>
<gene>
    <name evidence="3" type="ORF">FEQUK3_LOCUS4001</name>
</gene>
<dbReference type="CDD" id="cd00067">
    <property type="entry name" value="GAL4"/>
    <property type="match status" value="1"/>
</dbReference>
<dbReference type="PROSITE" id="PS50048">
    <property type="entry name" value="ZN2_CY6_FUNGAL_2"/>
    <property type="match status" value="1"/>
</dbReference>
<evidence type="ECO:0000256" key="1">
    <source>
        <dbReference type="ARBA" id="ARBA00023242"/>
    </source>
</evidence>
<accession>A0A8J2NBN8</accession>
<organism evidence="3 4">
    <name type="scientific">Fusarium equiseti</name>
    <name type="common">Fusarium scirpi</name>
    <dbReference type="NCBI Taxonomy" id="61235"/>
    <lineage>
        <taxon>Eukaryota</taxon>
        <taxon>Fungi</taxon>
        <taxon>Dikarya</taxon>
        <taxon>Ascomycota</taxon>
        <taxon>Pezizomycotina</taxon>
        <taxon>Sordariomycetes</taxon>
        <taxon>Hypocreomycetidae</taxon>
        <taxon>Hypocreales</taxon>
        <taxon>Nectriaceae</taxon>
        <taxon>Fusarium</taxon>
        <taxon>Fusarium incarnatum-equiseti species complex</taxon>
    </lineage>
</organism>
<dbReference type="EMBL" id="CAJSTJ010000123">
    <property type="protein sequence ID" value="CAG7558263.1"/>
    <property type="molecule type" value="Genomic_DNA"/>
</dbReference>
<dbReference type="Pfam" id="PF00172">
    <property type="entry name" value="Zn_clus"/>
    <property type="match status" value="1"/>
</dbReference>
<feature type="domain" description="Zn(2)-C6 fungal-type" evidence="2">
    <location>
        <begin position="9"/>
        <end position="37"/>
    </location>
</feature>
<dbReference type="SMART" id="SM00066">
    <property type="entry name" value="GAL4"/>
    <property type="match status" value="1"/>
</dbReference>
<dbReference type="GO" id="GO:0000981">
    <property type="term" value="F:DNA-binding transcription factor activity, RNA polymerase II-specific"/>
    <property type="evidence" value="ECO:0007669"/>
    <property type="project" value="InterPro"/>
</dbReference>
<dbReference type="Proteomes" id="UP000693738">
    <property type="component" value="Unassembled WGS sequence"/>
</dbReference>